<evidence type="ECO:0000256" key="3">
    <source>
        <dbReference type="SAM" id="SignalP"/>
    </source>
</evidence>
<feature type="region of interest" description="Disordered" evidence="1">
    <location>
        <begin position="66"/>
        <end position="88"/>
    </location>
</feature>
<feature type="chain" id="PRO_5031175442" evidence="3">
    <location>
        <begin position="20"/>
        <end position="768"/>
    </location>
</feature>
<name>A0A7R9CT49_TIMCR</name>
<feature type="compositionally biased region" description="Polar residues" evidence="1">
    <location>
        <begin position="149"/>
        <end position="159"/>
    </location>
</feature>
<evidence type="ECO:0000313" key="4">
    <source>
        <dbReference type="EMBL" id="CAD7400957.1"/>
    </source>
</evidence>
<feature type="signal peptide" evidence="3">
    <location>
        <begin position="1"/>
        <end position="19"/>
    </location>
</feature>
<feature type="compositionally biased region" description="Polar residues" evidence="1">
    <location>
        <begin position="726"/>
        <end position="762"/>
    </location>
</feature>
<evidence type="ECO:0000256" key="1">
    <source>
        <dbReference type="SAM" id="MobiDB-lite"/>
    </source>
</evidence>
<proteinExistence type="predicted"/>
<dbReference type="EMBL" id="OC318195">
    <property type="protein sequence ID" value="CAD7400957.1"/>
    <property type="molecule type" value="Genomic_DNA"/>
</dbReference>
<keyword evidence="3" id="KW-0732">Signal</keyword>
<keyword evidence="2" id="KW-1133">Transmembrane helix</keyword>
<evidence type="ECO:0000256" key="2">
    <source>
        <dbReference type="SAM" id="Phobius"/>
    </source>
</evidence>
<protein>
    <submittedName>
        <fullName evidence="4">Uncharacterized protein</fullName>
    </submittedName>
</protein>
<reference evidence="4" key="1">
    <citation type="submission" date="2020-11" db="EMBL/GenBank/DDBJ databases">
        <authorList>
            <person name="Tran Van P."/>
        </authorList>
    </citation>
    <scope>NUCLEOTIDE SEQUENCE</scope>
</reference>
<feature type="compositionally biased region" description="Polar residues" evidence="1">
    <location>
        <begin position="708"/>
        <end position="718"/>
    </location>
</feature>
<dbReference type="AlphaFoldDB" id="A0A7R9CT49"/>
<organism evidence="4">
    <name type="scientific">Timema cristinae</name>
    <name type="common">Walking stick</name>
    <dbReference type="NCBI Taxonomy" id="61476"/>
    <lineage>
        <taxon>Eukaryota</taxon>
        <taxon>Metazoa</taxon>
        <taxon>Ecdysozoa</taxon>
        <taxon>Arthropoda</taxon>
        <taxon>Hexapoda</taxon>
        <taxon>Insecta</taxon>
        <taxon>Pterygota</taxon>
        <taxon>Neoptera</taxon>
        <taxon>Polyneoptera</taxon>
        <taxon>Phasmatodea</taxon>
        <taxon>Timematodea</taxon>
        <taxon>Timematoidea</taxon>
        <taxon>Timematidae</taxon>
        <taxon>Timema</taxon>
    </lineage>
</organism>
<accession>A0A7R9CT49</accession>
<keyword evidence="2" id="KW-0472">Membrane</keyword>
<feature type="region of interest" description="Disordered" evidence="1">
    <location>
        <begin position="708"/>
        <end position="768"/>
    </location>
</feature>
<feature type="region of interest" description="Disordered" evidence="1">
    <location>
        <begin position="135"/>
        <end position="159"/>
    </location>
</feature>
<keyword evidence="2" id="KW-0812">Transmembrane</keyword>
<sequence>MTVALLLVISWGLLGIVCTNNNNSNDNNSTHNKNYLIHTDHNSTHFVKSKGIGKIELQEVNPHLRGGRVENHLGKTTPSSPDRDSNLDLPILSSRAQHKRVSQLRHRGGILLPVQQRVKGINVISVTTIRAAQASSNVAPPPRPANVSRALSSSSTIPTGKSARNVSFVVVPVNYTADLCFLNDGRSTSGGIENLAFTLDTSDNLTLFTPNVTIQQRRNATPYLITHSSNMTTTCSSFATDGTLRRIHSVANLPTHSPNLDSNSVRMLRVRSATNLETHSTNLVAIPSRNSAFTAAKSTIDKATSPSLVREDVAIPRIESAINLSSFPPEESTMCITQYSDDNTQNEVYHPSNLDDILEHQHVYECAEHNMPSINYACLLEELTSHDSHSTSSNYSDRDEHEYEAIVLKNGSGAEKIEDGLRKCPHEAELTSFPTHGLTENLKAPMIEPGNSDNKTREFHGGRVENHFGKTNLNTHDQDSDLDLPVIGSLVYCENSMLENTDTKRKASAPFQSVATGTISTTKVTSANAKDRLTAEEGECTFSVCCHGYNLNNQGDFCKCQRPVDCSAWRSSDDMMVAFQVCLGVAFIIALMALFIQCCRSCICTKKTQTPSQIAAQRVSIISRPAERVIARLDPVRDPPPQYDDIQHIVLEKPPAYQEALADTSAQFNVASWDVDPPPYIVVDCNSSRSGVENLAFALDDLPPVLGLSSTQPNSATSADHRVGTTDDTTQPLSPRNVTEARGQTFQETFNSACAEEPNSNKQESDNK</sequence>
<feature type="transmembrane region" description="Helical" evidence="2">
    <location>
        <begin position="575"/>
        <end position="596"/>
    </location>
</feature>
<gene>
    <name evidence="4" type="ORF">TCEB3V08_LOCUS5777</name>
</gene>